<protein>
    <recommendedName>
        <fullName evidence="1">Sugar 3,4-ketoisomerase QdtA cupin domain-containing protein</fullName>
    </recommendedName>
</protein>
<dbReference type="InterPro" id="IPR014710">
    <property type="entry name" value="RmlC-like_jellyroll"/>
</dbReference>
<comment type="caution">
    <text evidence="2">The sequence shown here is derived from an EMBL/GenBank/DDBJ whole genome shotgun (WGS) entry which is preliminary data.</text>
</comment>
<feature type="domain" description="Sugar 3,4-ketoisomerase QdtA cupin" evidence="1">
    <location>
        <begin position="3"/>
        <end position="136"/>
    </location>
</feature>
<dbReference type="InterPro" id="IPR011051">
    <property type="entry name" value="RmlC_Cupin_sf"/>
</dbReference>
<evidence type="ECO:0000313" key="3">
    <source>
        <dbReference type="Proteomes" id="UP000030392"/>
    </source>
</evidence>
<evidence type="ECO:0000313" key="2">
    <source>
        <dbReference type="EMBL" id="KGG20799.1"/>
    </source>
</evidence>
<accession>A0A0A2C829</accession>
<sequence>MFEVLNFNRFSDGRGDLIPIELGAKFEKSLIPFDVKRIYFISTINNDREAIRGKHAHIDLEQVIICAHGRFVLDLEDSNGNKESLLLKDNNKGIYIKKGLVWRELKNFSPNCVVIVLASNHYNESDYIKNYNDFKTKCGV</sequence>
<name>A0A0A2C829_PROMR</name>
<dbReference type="Pfam" id="PF05523">
    <property type="entry name" value="FdtA"/>
    <property type="match status" value="1"/>
</dbReference>
<proteinExistence type="predicted"/>
<gene>
    <name evidence="2" type="ORF">EV03_0735</name>
</gene>
<dbReference type="Gene3D" id="2.60.120.10">
    <property type="entry name" value="Jelly Rolls"/>
    <property type="match status" value="1"/>
</dbReference>
<dbReference type="AlphaFoldDB" id="A0A0A2C829"/>
<evidence type="ECO:0000259" key="1">
    <source>
        <dbReference type="Pfam" id="PF05523"/>
    </source>
</evidence>
<reference evidence="3" key="1">
    <citation type="journal article" date="2014" name="Sci. Data">
        <title>Genomes of diverse isolates of the marine cyanobacterium Prochlorococcus.</title>
        <authorList>
            <person name="Biller S."/>
            <person name="Berube P."/>
            <person name="Thompson J."/>
            <person name="Kelly L."/>
            <person name="Roggensack S."/>
            <person name="Awad L."/>
            <person name="Roache-Johnson K."/>
            <person name="Ding H."/>
            <person name="Giovannoni S.J."/>
            <person name="Moore L.R."/>
            <person name="Chisholm S.W."/>
        </authorList>
    </citation>
    <scope>NUCLEOTIDE SEQUENCE [LARGE SCALE GENOMIC DNA]</scope>
    <source>
        <strain evidence="3">PAC1</strain>
    </source>
</reference>
<dbReference type="InterPro" id="IPR008894">
    <property type="entry name" value="QdtA_cupin_dom"/>
</dbReference>
<organism evidence="2 3">
    <name type="scientific">Prochlorococcus marinus str. PAC1</name>
    <dbReference type="NCBI Taxonomy" id="59924"/>
    <lineage>
        <taxon>Bacteria</taxon>
        <taxon>Bacillati</taxon>
        <taxon>Cyanobacteriota</taxon>
        <taxon>Cyanophyceae</taxon>
        <taxon>Synechococcales</taxon>
        <taxon>Prochlorococcaceae</taxon>
        <taxon>Prochlorococcus</taxon>
    </lineage>
</organism>
<dbReference type="SUPFAM" id="SSF51182">
    <property type="entry name" value="RmlC-like cupins"/>
    <property type="match status" value="1"/>
</dbReference>
<dbReference type="RefSeq" id="WP_036905244.1">
    <property type="nucleotide sequence ID" value="NZ_CP138967.1"/>
</dbReference>
<dbReference type="EMBL" id="JNAX01000010">
    <property type="protein sequence ID" value="KGG20799.1"/>
    <property type="molecule type" value="Genomic_DNA"/>
</dbReference>
<dbReference type="CDD" id="cd20292">
    <property type="entry name" value="cupin_QdtA-like"/>
    <property type="match status" value="1"/>
</dbReference>
<dbReference type="Proteomes" id="UP000030392">
    <property type="component" value="Unassembled WGS sequence"/>
</dbReference>